<gene>
    <name evidence="2" type="ORF">M3P05_12545</name>
</gene>
<feature type="signal peptide" evidence="1">
    <location>
        <begin position="1"/>
        <end position="18"/>
    </location>
</feature>
<evidence type="ECO:0000313" key="2">
    <source>
        <dbReference type="EMBL" id="MCL6270753.1"/>
    </source>
</evidence>
<keyword evidence="1" id="KW-0732">Signal</keyword>
<comment type="caution">
    <text evidence="2">The sequence shown here is derived from an EMBL/GenBank/DDBJ whole genome shotgun (WGS) entry which is preliminary data.</text>
</comment>
<evidence type="ECO:0000313" key="3">
    <source>
        <dbReference type="Proteomes" id="UP001203338"/>
    </source>
</evidence>
<protein>
    <submittedName>
        <fullName evidence="2">Uncharacterized protein</fullName>
    </submittedName>
</protein>
<dbReference type="Proteomes" id="UP001203338">
    <property type="component" value="Unassembled WGS sequence"/>
</dbReference>
<organism evidence="2 3">
    <name type="scientific">Parendozoicomonas callyspongiae</name>
    <dbReference type="NCBI Taxonomy" id="2942213"/>
    <lineage>
        <taxon>Bacteria</taxon>
        <taxon>Pseudomonadati</taxon>
        <taxon>Pseudomonadota</taxon>
        <taxon>Gammaproteobacteria</taxon>
        <taxon>Oceanospirillales</taxon>
        <taxon>Endozoicomonadaceae</taxon>
        <taxon>Parendozoicomonas</taxon>
    </lineage>
</organism>
<name>A0ABT0PHA5_9GAMM</name>
<accession>A0ABT0PHA5</accession>
<dbReference type="RefSeq" id="WP_249700036.1">
    <property type="nucleotide sequence ID" value="NZ_JAMFLX010000016.1"/>
</dbReference>
<sequence>MKKVITVCLLLLACSTQAAQKWVGPFTIKTVAEYYYEQGRVSIIRITVSESTANIWPGIQCLPTSQDHSFGDWSASHSEGWMARRFSFVNLAKALDSKVMLNVSSTCGSIVGFQLWGELLCGDLSDEECVAATNRLGG</sequence>
<keyword evidence="3" id="KW-1185">Reference proteome</keyword>
<evidence type="ECO:0000256" key="1">
    <source>
        <dbReference type="SAM" id="SignalP"/>
    </source>
</evidence>
<reference evidence="2 3" key="1">
    <citation type="submission" date="2022-05" db="EMBL/GenBank/DDBJ databases">
        <authorList>
            <person name="Park J.-S."/>
        </authorList>
    </citation>
    <scope>NUCLEOTIDE SEQUENCE [LARGE SCALE GENOMIC DNA]</scope>
    <source>
        <strain evidence="2 3">2012CJ34-2</strain>
    </source>
</reference>
<feature type="chain" id="PRO_5045287138" evidence="1">
    <location>
        <begin position="19"/>
        <end position="138"/>
    </location>
</feature>
<dbReference type="EMBL" id="JAMFLX010000016">
    <property type="protein sequence ID" value="MCL6270753.1"/>
    <property type="molecule type" value="Genomic_DNA"/>
</dbReference>
<proteinExistence type="predicted"/>